<organism evidence="3 4">
    <name type="scientific">Oryza sativa subsp. japonica</name>
    <name type="common">Rice</name>
    <dbReference type="NCBI Taxonomy" id="39947"/>
    <lineage>
        <taxon>Eukaryota</taxon>
        <taxon>Viridiplantae</taxon>
        <taxon>Streptophyta</taxon>
        <taxon>Embryophyta</taxon>
        <taxon>Tracheophyta</taxon>
        <taxon>Spermatophyta</taxon>
        <taxon>Magnoliopsida</taxon>
        <taxon>Liliopsida</taxon>
        <taxon>Poales</taxon>
        <taxon>Poaceae</taxon>
        <taxon>BOP clade</taxon>
        <taxon>Oryzoideae</taxon>
        <taxon>Oryzeae</taxon>
        <taxon>Oryzinae</taxon>
        <taxon>Oryza</taxon>
        <taxon>Oryza sativa</taxon>
    </lineage>
</organism>
<dbReference type="Proteomes" id="UP000000763">
    <property type="component" value="Chromosome 5"/>
</dbReference>
<evidence type="ECO:0000313" key="3">
    <source>
        <dbReference type="EMBL" id="AAT07602.1"/>
    </source>
</evidence>
<feature type="compositionally biased region" description="Basic and acidic residues" evidence="1">
    <location>
        <begin position="146"/>
        <end position="155"/>
    </location>
</feature>
<reference evidence="4" key="1">
    <citation type="journal article" date="2005" name="Nature">
        <title>The map-based sequence of the rice genome.</title>
        <authorList>
            <consortium name="International rice genome sequencing project (IRGSP)"/>
            <person name="Matsumoto T."/>
            <person name="Wu J."/>
            <person name="Kanamori H."/>
            <person name="Katayose Y."/>
            <person name="Fujisawa M."/>
            <person name="Namiki N."/>
            <person name="Mizuno H."/>
            <person name="Yamamoto K."/>
            <person name="Antonio B.A."/>
            <person name="Baba T."/>
            <person name="Sakata K."/>
            <person name="Nagamura Y."/>
            <person name="Aoki H."/>
            <person name="Arikawa K."/>
            <person name="Arita K."/>
            <person name="Bito T."/>
            <person name="Chiden Y."/>
            <person name="Fujitsuka N."/>
            <person name="Fukunaka R."/>
            <person name="Hamada M."/>
            <person name="Harada C."/>
            <person name="Hayashi A."/>
            <person name="Hijishita S."/>
            <person name="Honda M."/>
            <person name="Hosokawa S."/>
            <person name="Ichikawa Y."/>
            <person name="Idonuma A."/>
            <person name="Iijima M."/>
            <person name="Ikeda M."/>
            <person name="Ikeno M."/>
            <person name="Ito K."/>
            <person name="Ito S."/>
            <person name="Ito T."/>
            <person name="Ito Y."/>
            <person name="Ito Y."/>
            <person name="Iwabuchi A."/>
            <person name="Kamiya K."/>
            <person name="Karasawa W."/>
            <person name="Kurita K."/>
            <person name="Katagiri S."/>
            <person name="Kikuta A."/>
            <person name="Kobayashi H."/>
            <person name="Kobayashi N."/>
            <person name="Machita K."/>
            <person name="Maehara T."/>
            <person name="Masukawa M."/>
            <person name="Mizubayashi T."/>
            <person name="Mukai Y."/>
            <person name="Nagasaki H."/>
            <person name="Nagata Y."/>
            <person name="Naito S."/>
            <person name="Nakashima M."/>
            <person name="Nakama Y."/>
            <person name="Nakamichi Y."/>
            <person name="Nakamura M."/>
            <person name="Meguro A."/>
            <person name="Negishi M."/>
            <person name="Ohta I."/>
            <person name="Ohta T."/>
            <person name="Okamoto M."/>
            <person name="Ono N."/>
            <person name="Saji S."/>
            <person name="Sakaguchi M."/>
            <person name="Sakai K."/>
            <person name="Shibata M."/>
            <person name="Shimokawa T."/>
            <person name="Song J."/>
            <person name="Takazaki Y."/>
            <person name="Terasawa K."/>
            <person name="Tsugane M."/>
            <person name="Tsuji K."/>
            <person name="Ueda S."/>
            <person name="Waki K."/>
            <person name="Yamagata H."/>
            <person name="Yamamoto M."/>
            <person name="Yamamoto S."/>
            <person name="Yamane H."/>
            <person name="Yoshiki S."/>
            <person name="Yoshihara R."/>
            <person name="Yukawa K."/>
            <person name="Zhong H."/>
            <person name="Yano M."/>
            <person name="Yuan Q."/>
            <person name="Ouyang S."/>
            <person name="Liu J."/>
            <person name="Jones K.M."/>
            <person name="Gansberger K."/>
            <person name="Moffat K."/>
            <person name="Hill J."/>
            <person name="Bera J."/>
            <person name="Fadrosh D."/>
            <person name="Jin S."/>
            <person name="Johri S."/>
            <person name="Kim M."/>
            <person name="Overton L."/>
            <person name="Reardon M."/>
            <person name="Tsitrin T."/>
            <person name="Vuong H."/>
            <person name="Weaver B."/>
            <person name="Ciecko A."/>
            <person name="Tallon L."/>
            <person name="Jackson J."/>
            <person name="Pai G."/>
            <person name="Aken S.V."/>
            <person name="Utterback T."/>
            <person name="Reidmuller S."/>
            <person name="Feldblyum T."/>
            <person name="Hsiao J."/>
            <person name="Zismann V."/>
            <person name="Iobst S."/>
            <person name="de Vazeille A.R."/>
            <person name="Buell C.R."/>
            <person name="Ying K."/>
            <person name="Li Y."/>
            <person name="Lu T."/>
            <person name="Huang Y."/>
            <person name="Zhao Q."/>
            <person name="Feng Q."/>
            <person name="Zhang L."/>
            <person name="Zhu J."/>
            <person name="Weng Q."/>
            <person name="Mu J."/>
            <person name="Lu Y."/>
            <person name="Fan D."/>
            <person name="Liu Y."/>
            <person name="Guan J."/>
            <person name="Zhang Y."/>
            <person name="Yu S."/>
            <person name="Liu X."/>
            <person name="Zhang Y."/>
            <person name="Hong G."/>
            <person name="Han B."/>
            <person name="Choisne N."/>
            <person name="Demange N."/>
            <person name="Orjeda G."/>
            <person name="Samain S."/>
            <person name="Cattolico L."/>
            <person name="Pelletier E."/>
            <person name="Couloux A."/>
            <person name="Segurens B."/>
            <person name="Wincker P."/>
            <person name="D'Hont A."/>
            <person name="Scarpelli C."/>
            <person name="Weissenbach J."/>
            <person name="Salanoubat M."/>
            <person name="Quetier F."/>
            <person name="Yu Y."/>
            <person name="Kim H.R."/>
            <person name="Rambo T."/>
            <person name="Currie J."/>
            <person name="Collura K."/>
            <person name="Luo M."/>
            <person name="Yang T."/>
            <person name="Ammiraju J.S.S."/>
            <person name="Engler F."/>
            <person name="Soderlund C."/>
            <person name="Wing R.A."/>
            <person name="Palmer L.E."/>
            <person name="de la Bastide M."/>
            <person name="Spiegel L."/>
            <person name="Nascimento L."/>
            <person name="Zutavern T."/>
            <person name="O'Shaughnessy A."/>
            <person name="Dike S."/>
            <person name="Dedhia N."/>
            <person name="Preston R."/>
            <person name="Balija V."/>
            <person name="McCombie W.R."/>
            <person name="Chow T."/>
            <person name="Chen H."/>
            <person name="Chung M."/>
            <person name="Chen C."/>
            <person name="Shaw J."/>
            <person name="Wu H."/>
            <person name="Hsiao K."/>
            <person name="Chao Y."/>
            <person name="Chu M."/>
            <person name="Cheng C."/>
            <person name="Hour A."/>
            <person name="Lee P."/>
            <person name="Lin S."/>
            <person name="Lin Y."/>
            <person name="Liou J."/>
            <person name="Liu S."/>
            <person name="Hsing Y."/>
            <person name="Raghuvanshi S."/>
            <person name="Mohanty A."/>
            <person name="Bharti A.K."/>
            <person name="Gaur A."/>
            <person name="Gupta V."/>
            <person name="Kumar D."/>
            <person name="Ravi V."/>
            <person name="Vij S."/>
            <person name="Kapur A."/>
            <person name="Khurana P."/>
            <person name="Khurana P."/>
            <person name="Khurana J.P."/>
            <person name="Tyagi A.K."/>
            <person name="Gaikwad K."/>
            <person name="Singh A."/>
            <person name="Dalal V."/>
            <person name="Srivastava S."/>
            <person name="Dixit A."/>
            <person name="Pal A.K."/>
            <person name="Ghazi I.A."/>
            <person name="Yadav M."/>
            <person name="Pandit A."/>
            <person name="Bhargava A."/>
            <person name="Sureshbabu K."/>
            <person name="Batra K."/>
            <person name="Sharma T.R."/>
            <person name="Mohapatra T."/>
            <person name="Singh N.K."/>
            <person name="Messing J."/>
            <person name="Nelson A.B."/>
            <person name="Fuks G."/>
            <person name="Kavchok S."/>
            <person name="Keizer G."/>
            <person name="Linton E."/>
            <person name="Llaca V."/>
            <person name="Song R."/>
            <person name="Tanyolac B."/>
            <person name="Young S."/>
            <person name="Ho-Il K."/>
            <person name="Hahn J.H."/>
            <person name="Sangsakoo G."/>
            <person name="Vanavichit A."/>
            <person name="de Mattos Luiz.A.T."/>
            <person name="Zimmer P.D."/>
            <person name="Malone G."/>
            <person name="Dellagostin O."/>
            <person name="de Oliveira A.C."/>
            <person name="Bevan M."/>
            <person name="Bancroft I."/>
            <person name="Minx P."/>
            <person name="Cordum H."/>
            <person name="Wilson R."/>
            <person name="Cheng Z."/>
            <person name="Jin W."/>
            <person name="Jiang J."/>
            <person name="Leong S.A."/>
            <person name="Iwama H."/>
            <person name="Gojobori T."/>
            <person name="Itoh T."/>
            <person name="Niimura Y."/>
            <person name="Fujii Y."/>
            <person name="Habara T."/>
            <person name="Sakai H."/>
            <person name="Sato Y."/>
            <person name="Wilson G."/>
            <person name="Kumar K."/>
            <person name="McCouch S."/>
            <person name="Juretic N."/>
            <person name="Hoen D."/>
            <person name="Wright S."/>
            <person name="Bruskiewich R."/>
            <person name="Bureau T."/>
            <person name="Miyao A."/>
            <person name="Hirochika H."/>
            <person name="Nishikawa T."/>
            <person name="Kadowaki K."/>
            <person name="Sugiura M."/>
            <person name="Burr B."/>
            <person name="Sasaki T."/>
        </authorList>
    </citation>
    <scope>NUCLEOTIDE SEQUENCE [LARGE SCALE GENOMIC DNA]</scope>
    <source>
        <strain evidence="4">cv. Nipponbare</strain>
    </source>
</reference>
<feature type="region of interest" description="Disordered" evidence="1">
    <location>
        <begin position="110"/>
        <end position="155"/>
    </location>
</feature>
<evidence type="ECO:0000259" key="2">
    <source>
        <dbReference type="Pfam" id="PF05754"/>
    </source>
</evidence>
<evidence type="ECO:0000313" key="4">
    <source>
        <dbReference type="Proteomes" id="UP000000763"/>
    </source>
</evidence>
<evidence type="ECO:0000256" key="1">
    <source>
        <dbReference type="SAM" id="MobiDB-lite"/>
    </source>
</evidence>
<sequence length="155" mass="16043">MDSPATPVGLSPPLLSLVLRNEPCYTKDGDLAGDWMVGCDFEGHVHVEDDETNLTVLTLEPNDERRRPAMRSSGGAASVDGGAGAAVVGGFGGQAAGLLHPPAHLMVVTATGGDDGGGGATRMELGRRRWRGGARGGGATRHGRSRERGQTKEED</sequence>
<dbReference type="Pfam" id="PF05754">
    <property type="entry name" value="DUF834"/>
    <property type="match status" value="1"/>
</dbReference>
<reference evidence="4" key="2">
    <citation type="journal article" date="2008" name="Nucleic Acids Res.">
        <title>The rice annotation project database (RAP-DB): 2008 update.</title>
        <authorList>
            <consortium name="The rice annotation project (RAP)"/>
        </authorList>
    </citation>
    <scope>GENOME REANNOTATION</scope>
    <source>
        <strain evidence="4">cv. Nipponbare</strain>
    </source>
</reference>
<protein>
    <recommendedName>
        <fullName evidence="2">DUF834 domain-containing protein</fullName>
    </recommendedName>
</protein>
<feature type="domain" description="DUF834" evidence="2">
    <location>
        <begin position="66"/>
        <end position="119"/>
    </location>
</feature>
<accession>Q75IN4</accession>
<feature type="region of interest" description="Disordered" evidence="1">
    <location>
        <begin position="61"/>
        <end position="80"/>
    </location>
</feature>
<gene>
    <name evidence="3" type="primary">OSJNBb0013J02.7</name>
</gene>
<dbReference type="InterPro" id="IPR008552">
    <property type="entry name" value="DUF834"/>
</dbReference>
<dbReference type="EMBL" id="AC129719">
    <property type="protein sequence ID" value="AAT07602.1"/>
    <property type="molecule type" value="Genomic_DNA"/>
</dbReference>
<dbReference type="AlphaFoldDB" id="Q75IN4"/>
<name>Q75IN4_ORYSJ</name>
<proteinExistence type="predicted"/>